<dbReference type="GO" id="GO:0005975">
    <property type="term" value="P:carbohydrate metabolic process"/>
    <property type="evidence" value="ECO:0007669"/>
    <property type="project" value="InterPro"/>
</dbReference>
<dbReference type="Pfam" id="PF01263">
    <property type="entry name" value="Aldose_epim"/>
    <property type="match status" value="1"/>
</dbReference>
<dbReference type="InterPro" id="IPR014718">
    <property type="entry name" value="GH-type_carb-bd"/>
</dbReference>
<dbReference type="GO" id="GO:0030246">
    <property type="term" value="F:carbohydrate binding"/>
    <property type="evidence" value="ECO:0007669"/>
    <property type="project" value="InterPro"/>
</dbReference>
<dbReference type="EMBL" id="PUIA01000057">
    <property type="protein sequence ID" value="PQO27431.1"/>
    <property type="molecule type" value="Genomic_DNA"/>
</dbReference>
<dbReference type="InterPro" id="IPR011013">
    <property type="entry name" value="Gal_mutarotase_sf_dom"/>
</dbReference>
<dbReference type="RefSeq" id="WP_105356165.1">
    <property type="nucleotide sequence ID" value="NZ_PUIA01000057.1"/>
</dbReference>
<sequence length="312" mass="34832">MSLEVLEIRDPATGSFAKITPSFGFNCFQFVAKLDDQHVDVLWAAKDFVEGTARPSSSGIPILFPFPGRLKGTKLIWEDREFTIPEGDGRGNAIHGFVMNRSWRVVEQTESKVTAEFQASQDDATLLEQWPADFKIQVTYEVSGSTLSGTYRVENPGTKPLPFGLGTHPYFHVPIGGNSADACEIIVPFTFTWEFKDQLASGNQFNRDSDPFIPLLFKDTQFDNGFGGLECEDGICTTSIHDPESGRTIEQQFDDQFESVVLYNPGHREAFCIEPYTCIPDAFQLRRQGYNGGLRVLAGGDTFETTVRIRVK</sequence>
<evidence type="ECO:0000313" key="1">
    <source>
        <dbReference type="EMBL" id="PQO27431.1"/>
    </source>
</evidence>
<accession>A0A2S8F5K4</accession>
<gene>
    <name evidence="1" type="ORF">C5Y96_18000</name>
</gene>
<organism evidence="1 2">
    <name type="scientific">Blastopirellula marina</name>
    <dbReference type="NCBI Taxonomy" id="124"/>
    <lineage>
        <taxon>Bacteria</taxon>
        <taxon>Pseudomonadati</taxon>
        <taxon>Planctomycetota</taxon>
        <taxon>Planctomycetia</taxon>
        <taxon>Pirellulales</taxon>
        <taxon>Pirellulaceae</taxon>
        <taxon>Blastopirellula</taxon>
    </lineage>
</organism>
<name>A0A2S8F5K4_9BACT</name>
<dbReference type="OrthoDB" id="9795355at2"/>
<evidence type="ECO:0008006" key="3">
    <source>
        <dbReference type="Google" id="ProtNLM"/>
    </source>
</evidence>
<dbReference type="CDD" id="cd01081">
    <property type="entry name" value="Aldose_epim"/>
    <property type="match status" value="1"/>
</dbReference>
<evidence type="ECO:0000313" key="2">
    <source>
        <dbReference type="Proteomes" id="UP000240009"/>
    </source>
</evidence>
<reference evidence="1 2" key="1">
    <citation type="submission" date="2018-02" db="EMBL/GenBank/DDBJ databases">
        <title>Comparative genomes isolates from brazilian mangrove.</title>
        <authorList>
            <person name="Araujo J.E."/>
            <person name="Taketani R.G."/>
            <person name="Silva M.C.P."/>
            <person name="Loureco M.V."/>
            <person name="Andreote F.D."/>
        </authorList>
    </citation>
    <scope>NUCLEOTIDE SEQUENCE [LARGE SCALE GENOMIC DNA]</scope>
    <source>
        <strain evidence="1 2">HEX-2 MGV</strain>
    </source>
</reference>
<dbReference type="GO" id="GO:0016853">
    <property type="term" value="F:isomerase activity"/>
    <property type="evidence" value="ECO:0007669"/>
    <property type="project" value="InterPro"/>
</dbReference>
<dbReference type="Gene3D" id="2.70.98.10">
    <property type="match status" value="1"/>
</dbReference>
<proteinExistence type="predicted"/>
<dbReference type="PANTHER" id="PTHR11122">
    <property type="entry name" value="APOSPORY-ASSOCIATED PROTEIN C-RELATED"/>
    <property type="match status" value="1"/>
</dbReference>
<dbReference type="PANTHER" id="PTHR11122:SF13">
    <property type="entry name" value="GLUCOSE-6-PHOSPHATE 1-EPIMERASE"/>
    <property type="match status" value="1"/>
</dbReference>
<dbReference type="AlphaFoldDB" id="A0A2S8F5K4"/>
<dbReference type="Proteomes" id="UP000240009">
    <property type="component" value="Unassembled WGS sequence"/>
</dbReference>
<dbReference type="SUPFAM" id="SSF74650">
    <property type="entry name" value="Galactose mutarotase-like"/>
    <property type="match status" value="1"/>
</dbReference>
<comment type="caution">
    <text evidence="1">The sequence shown here is derived from an EMBL/GenBank/DDBJ whole genome shotgun (WGS) entry which is preliminary data.</text>
</comment>
<protein>
    <recommendedName>
        <fullName evidence="3">Aldose 1-epimerase</fullName>
    </recommendedName>
</protein>
<dbReference type="InterPro" id="IPR008183">
    <property type="entry name" value="Aldose_1/G6P_1-epimerase"/>
</dbReference>